<reference evidence="1 2" key="1">
    <citation type="submission" date="2014-12" db="EMBL/GenBank/DDBJ databases">
        <title>Draft genome sequence of Cohnella kolymensis strain B-2846.</title>
        <authorList>
            <person name="Karlyshev A.V."/>
            <person name="Kudryashova E.B."/>
        </authorList>
    </citation>
    <scope>NUCLEOTIDE SEQUENCE [LARGE SCALE GENOMIC DNA]</scope>
    <source>
        <strain evidence="1 2">VKM B-2846</strain>
    </source>
</reference>
<name>A0ABR5A159_9BACL</name>
<accession>A0ABR5A159</accession>
<gene>
    <name evidence="1" type="ORF">SD71_16730</name>
</gene>
<evidence type="ECO:0000313" key="2">
    <source>
        <dbReference type="Proteomes" id="UP000054526"/>
    </source>
</evidence>
<dbReference type="Proteomes" id="UP000054526">
    <property type="component" value="Unassembled WGS sequence"/>
</dbReference>
<comment type="caution">
    <text evidence="1">The sequence shown here is derived from an EMBL/GenBank/DDBJ whole genome shotgun (WGS) entry which is preliminary data.</text>
</comment>
<proteinExistence type="predicted"/>
<organism evidence="1 2">
    <name type="scientific">Cohnella kolymensis</name>
    <dbReference type="NCBI Taxonomy" id="1590652"/>
    <lineage>
        <taxon>Bacteria</taxon>
        <taxon>Bacillati</taxon>
        <taxon>Bacillota</taxon>
        <taxon>Bacilli</taxon>
        <taxon>Bacillales</taxon>
        <taxon>Paenibacillaceae</taxon>
        <taxon>Cohnella</taxon>
    </lineage>
</organism>
<keyword evidence="2" id="KW-1185">Reference proteome</keyword>
<protein>
    <submittedName>
        <fullName evidence="1">Uncharacterized protein</fullName>
    </submittedName>
</protein>
<evidence type="ECO:0000313" key="1">
    <source>
        <dbReference type="EMBL" id="KIL34715.1"/>
    </source>
</evidence>
<dbReference type="EMBL" id="JXAL01000026">
    <property type="protein sequence ID" value="KIL34715.1"/>
    <property type="molecule type" value="Genomic_DNA"/>
</dbReference>
<sequence length="130" mass="14971">MIYPPSHLFISSMHDECFARLRARKTGFRAALAVLVAMAHAFCRARFAHFRTYFAQIQRVGRVQRQSLSRECADLRTFAGQADTDFHIHRMLFTQARVITVIASLHTPDTFIDAALKLFMRHGIQPPQIR</sequence>